<keyword evidence="2" id="KW-0472">Membrane</keyword>
<protein>
    <submittedName>
        <fullName evidence="3">Uncharacterized protein</fullName>
    </submittedName>
</protein>
<organism evidence="3 4">
    <name type="scientific">Zophobas morio</name>
    <dbReference type="NCBI Taxonomy" id="2755281"/>
    <lineage>
        <taxon>Eukaryota</taxon>
        <taxon>Metazoa</taxon>
        <taxon>Ecdysozoa</taxon>
        <taxon>Arthropoda</taxon>
        <taxon>Hexapoda</taxon>
        <taxon>Insecta</taxon>
        <taxon>Pterygota</taxon>
        <taxon>Neoptera</taxon>
        <taxon>Endopterygota</taxon>
        <taxon>Coleoptera</taxon>
        <taxon>Polyphaga</taxon>
        <taxon>Cucujiformia</taxon>
        <taxon>Tenebrionidae</taxon>
        <taxon>Zophobas</taxon>
    </lineage>
</organism>
<comment type="caution">
    <text evidence="3">The sequence shown here is derived from an EMBL/GenBank/DDBJ whole genome shotgun (WGS) entry which is preliminary data.</text>
</comment>
<keyword evidence="2" id="KW-0812">Transmembrane</keyword>
<proteinExistence type="predicted"/>
<dbReference type="EMBL" id="JALNTZ010000007">
    <property type="protein sequence ID" value="KAJ3646566.1"/>
    <property type="molecule type" value="Genomic_DNA"/>
</dbReference>
<gene>
    <name evidence="3" type="ORF">Zmor_024150</name>
</gene>
<evidence type="ECO:0000256" key="1">
    <source>
        <dbReference type="SAM" id="MobiDB-lite"/>
    </source>
</evidence>
<reference evidence="3" key="1">
    <citation type="journal article" date="2023" name="G3 (Bethesda)">
        <title>Whole genome assemblies of Zophobas morio and Tenebrio molitor.</title>
        <authorList>
            <person name="Kaur S."/>
            <person name="Stinson S.A."/>
            <person name="diCenzo G.C."/>
        </authorList>
    </citation>
    <scope>NUCLEOTIDE SEQUENCE</scope>
    <source>
        <strain evidence="3">QUZm001</strain>
    </source>
</reference>
<dbReference type="AlphaFoldDB" id="A0AA38M7T5"/>
<name>A0AA38M7T5_9CUCU</name>
<dbReference type="Proteomes" id="UP001168821">
    <property type="component" value="Unassembled WGS sequence"/>
</dbReference>
<sequence>MPPNIPLSNEETCRVTVAHSWLEITAVNKLTASRHSDRSPDFYPRPASSVRMARPPARQRTAHSASATFYCVIYLSSILMFTFNDSSIKLQPNKFQKEQSTTFKFAIHSHVNLNSK</sequence>
<feature type="transmembrane region" description="Helical" evidence="2">
    <location>
        <begin position="61"/>
        <end position="83"/>
    </location>
</feature>
<feature type="region of interest" description="Disordered" evidence="1">
    <location>
        <begin position="32"/>
        <end position="59"/>
    </location>
</feature>
<evidence type="ECO:0000313" key="3">
    <source>
        <dbReference type="EMBL" id="KAJ3646566.1"/>
    </source>
</evidence>
<evidence type="ECO:0000313" key="4">
    <source>
        <dbReference type="Proteomes" id="UP001168821"/>
    </source>
</evidence>
<evidence type="ECO:0000256" key="2">
    <source>
        <dbReference type="SAM" id="Phobius"/>
    </source>
</evidence>
<keyword evidence="4" id="KW-1185">Reference proteome</keyword>
<keyword evidence="2" id="KW-1133">Transmembrane helix</keyword>
<accession>A0AA38M7T5</accession>